<feature type="transmembrane region" description="Helical" evidence="1">
    <location>
        <begin position="39"/>
        <end position="58"/>
    </location>
</feature>
<feature type="transmembrane region" description="Helical" evidence="1">
    <location>
        <begin position="6"/>
        <end position="27"/>
    </location>
</feature>
<keyword evidence="1" id="KW-0472">Membrane</keyword>
<feature type="transmembrane region" description="Helical" evidence="1">
    <location>
        <begin position="70"/>
        <end position="90"/>
    </location>
</feature>
<keyword evidence="1" id="KW-0812">Transmembrane</keyword>
<keyword evidence="1" id="KW-1133">Transmembrane helix</keyword>
<organism evidence="2">
    <name type="scientific">viral metagenome</name>
    <dbReference type="NCBI Taxonomy" id="1070528"/>
    <lineage>
        <taxon>unclassified sequences</taxon>
        <taxon>metagenomes</taxon>
        <taxon>organismal metagenomes</taxon>
    </lineage>
</organism>
<proteinExistence type="predicted"/>
<dbReference type="EMBL" id="MN739226">
    <property type="protein sequence ID" value="QHS94560.1"/>
    <property type="molecule type" value="Genomic_DNA"/>
</dbReference>
<accession>A0A6C0BR68</accession>
<name>A0A6C0BR68_9ZZZZ</name>
<reference evidence="2" key="1">
    <citation type="journal article" date="2020" name="Nature">
        <title>Giant virus diversity and host interactions through global metagenomics.</title>
        <authorList>
            <person name="Schulz F."/>
            <person name="Roux S."/>
            <person name="Paez-Espino D."/>
            <person name="Jungbluth S."/>
            <person name="Walsh D.A."/>
            <person name="Denef V.J."/>
            <person name="McMahon K.D."/>
            <person name="Konstantinidis K.T."/>
            <person name="Eloe-Fadrosh E.A."/>
            <person name="Kyrpides N.C."/>
            <person name="Woyke T."/>
        </authorList>
    </citation>
    <scope>NUCLEOTIDE SEQUENCE</scope>
    <source>
        <strain evidence="2">GVMAG-M-3300018416-45</strain>
    </source>
</reference>
<evidence type="ECO:0000256" key="1">
    <source>
        <dbReference type="SAM" id="Phobius"/>
    </source>
</evidence>
<feature type="transmembrane region" description="Helical" evidence="1">
    <location>
        <begin position="135"/>
        <end position="154"/>
    </location>
</feature>
<evidence type="ECO:0000313" key="2">
    <source>
        <dbReference type="EMBL" id="QHS94560.1"/>
    </source>
</evidence>
<dbReference type="AlphaFoldDB" id="A0A6C0BR68"/>
<sequence>MCWNETVSFNTFLFSSFVLVLIIYNNLFTKYKIQELNNIFMYLFIASFVFMQLIEFFIWRNINNKFYNNIFSIAATLLLIIQPIVSIMILSNIQLRNMLLSLYSLLAIPYSIYNFSNTNIHSVVSESGHLRWEFFNTTPIIWFIWLFFFLFSFIYEKKWFGIIFGMVTLVISFINYKSDYTMWSMWCWGVNSMMIYYAIYLLLYLPFLEKSNIC</sequence>
<feature type="transmembrane region" description="Helical" evidence="1">
    <location>
        <begin position="159"/>
        <end position="176"/>
    </location>
</feature>
<feature type="transmembrane region" description="Helical" evidence="1">
    <location>
        <begin position="188"/>
        <end position="208"/>
    </location>
</feature>
<protein>
    <submittedName>
        <fullName evidence="2">Uncharacterized protein</fullName>
    </submittedName>
</protein>